<sequence>MFQRDVYATAIVTASKNAESLRFLQAVSSHFYDSEEDESWSSVIPTLPRDVFVSYIHVLKLFTALANLHLGGFVFDTSSQDFLQELAEQETSMIASPRRFREVYGPLVLSVANIYRENSTRSQGRLGLCDWAADSLGLNSGEIGNLRLDSGSDRQTSARVCRTDRGGFGDEDEDEEGEDDDYGDVEDETLRMRMMRMDEDDEGEDEGKDEDENEGEGEGEDEDEEGEEEAVCRNDVTEDVQRRRTCACLHLTSLHHATVVSSVDAPPDLHEARVPISCTKEGEKKTFESSDSAYQDRTRMQWSESSVVSWRDSIGQHRAVIREGLDHRLKSRSCKQPGGNGERQFSAMHVGVMGTLGTGISVVLIASTLPTLLEGAAYEPECHSPISASLPTCHLAAHPMGNLLQRALANQTQRPFLELSANPIRECDGEIPEKTRRPEASSGTNPTCENPGATPPEIEPSSPRRKSIALAAKPLRPPVVEWVSPHKMNCDDISALYLPTLRPYSTQLHRRQLPPPGHELSGWRTNRRAHVDRLRNHPAIFWKTPLIKNSPVRPGYRIVQAISLPLSPPVGFASKLSAPLLQKYNYGYGAVPECAGRGSGRSPRKPPNPTISFDTIRTYENPESNQGRFGDGRALCQPWSLRKTDPGREERERSGYQIPTAFKPGDSQVNMQDGVSEGIWKAPNNEVSRADEDPGTIPTCGNPVIRPGIEPGSPWWEASVLTSQPPRPRWEEFVLRASSDITARFNWLQSKGEIIIDVLKTCACPADMGLV</sequence>
<feature type="region of interest" description="Disordered" evidence="1">
    <location>
        <begin position="145"/>
        <end position="235"/>
    </location>
</feature>
<feature type="compositionally biased region" description="Acidic residues" evidence="1">
    <location>
        <begin position="169"/>
        <end position="187"/>
    </location>
</feature>
<feature type="region of interest" description="Disordered" evidence="1">
    <location>
        <begin position="427"/>
        <end position="464"/>
    </location>
</feature>
<feature type="compositionally biased region" description="Basic and acidic residues" evidence="1">
    <location>
        <begin position="427"/>
        <end position="439"/>
    </location>
</feature>
<gene>
    <name evidence="2" type="ORF">PR048_027138</name>
</gene>
<reference evidence="2 3" key="1">
    <citation type="submission" date="2023-02" db="EMBL/GenBank/DDBJ databases">
        <title>LHISI_Scaffold_Assembly.</title>
        <authorList>
            <person name="Stuart O.P."/>
            <person name="Cleave R."/>
            <person name="Magrath M.J.L."/>
            <person name="Mikheyev A.S."/>
        </authorList>
    </citation>
    <scope>NUCLEOTIDE SEQUENCE [LARGE SCALE GENOMIC DNA]</scope>
    <source>
        <strain evidence="2">Daus_M_001</strain>
        <tissue evidence="2">Leg muscle</tissue>
    </source>
</reference>
<accession>A0ABQ9GG93</accession>
<proteinExistence type="predicted"/>
<keyword evidence="3" id="KW-1185">Reference proteome</keyword>
<feature type="compositionally biased region" description="Acidic residues" evidence="1">
    <location>
        <begin position="198"/>
        <end position="229"/>
    </location>
</feature>
<evidence type="ECO:0000313" key="2">
    <source>
        <dbReference type="EMBL" id="KAJ8870838.1"/>
    </source>
</evidence>
<protein>
    <submittedName>
        <fullName evidence="2">Uncharacterized protein</fullName>
    </submittedName>
</protein>
<feature type="compositionally biased region" description="Basic and acidic residues" evidence="1">
    <location>
        <begin position="188"/>
        <end position="197"/>
    </location>
</feature>
<organism evidence="2 3">
    <name type="scientific">Dryococelus australis</name>
    <dbReference type="NCBI Taxonomy" id="614101"/>
    <lineage>
        <taxon>Eukaryota</taxon>
        <taxon>Metazoa</taxon>
        <taxon>Ecdysozoa</taxon>
        <taxon>Arthropoda</taxon>
        <taxon>Hexapoda</taxon>
        <taxon>Insecta</taxon>
        <taxon>Pterygota</taxon>
        <taxon>Neoptera</taxon>
        <taxon>Polyneoptera</taxon>
        <taxon>Phasmatodea</taxon>
        <taxon>Verophasmatodea</taxon>
        <taxon>Anareolatae</taxon>
        <taxon>Phasmatidae</taxon>
        <taxon>Eurycanthinae</taxon>
        <taxon>Dryococelus</taxon>
    </lineage>
</organism>
<name>A0ABQ9GG93_9NEOP</name>
<evidence type="ECO:0000313" key="3">
    <source>
        <dbReference type="Proteomes" id="UP001159363"/>
    </source>
</evidence>
<evidence type="ECO:0000256" key="1">
    <source>
        <dbReference type="SAM" id="MobiDB-lite"/>
    </source>
</evidence>
<comment type="caution">
    <text evidence="2">The sequence shown here is derived from an EMBL/GenBank/DDBJ whole genome shotgun (WGS) entry which is preliminary data.</text>
</comment>
<dbReference type="EMBL" id="JARBHB010000012">
    <property type="protein sequence ID" value="KAJ8870838.1"/>
    <property type="molecule type" value="Genomic_DNA"/>
</dbReference>
<dbReference type="Proteomes" id="UP001159363">
    <property type="component" value="Chromosome 11"/>
</dbReference>